<evidence type="ECO:0000313" key="2">
    <source>
        <dbReference type="EMBL" id="CAA9448777.1"/>
    </source>
</evidence>
<dbReference type="AlphaFoldDB" id="A0A6J4QLZ1"/>
<name>A0A6J4QLZ1_9PSEU</name>
<feature type="region of interest" description="Disordered" evidence="1">
    <location>
        <begin position="116"/>
        <end position="178"/>
    </location>
</feature>
<feature type="compositionally biased region" description="Basic residues" evidence="1">
    <location>
        <begin position="36"/>
        <end position="60"/>
    </location>
</feature>
<sequence>ADDRLPPRGPGARRARPVVPAAARRRGAAQPVPAPRVRRRRRSPAARRPRRGGRGRRGGHRLLPFERGRAGVGRALAHDVSDYQGVVHAPGLDWHGPELLKACAVWPRAHHGRRLGLVRGRDPGRPQPGHAAHRPVLQDPARRAAPRRRPIARGPVYDQAGGDQRVQPRPHHTSSAAV</sequence>
<feature type="region of interest" description="Disordered" evidence="1">
    <location>
        <begin position="1"/>
        <end position="66"/>
    </location>
</feature>
<feature type="non-terminal residue" evidence="2">
    <location>
        <position position="178"/>
    </location>
</feature>
<reference evidence="2" key="1">
    <citation type="submission" date="2020-02" db="EMBL/GenBank/DDBJ databases">
        <authorList>
            <person name="Meier V. D."/>
        </authorList>
    </citation>
    <scope>NUCLEOTIDE SEQUENCE</scope>
    <source>
        <strain evidence="2">AVDCRST_MAG66</strain>
    </source>
</reference>
<dbReference type="EMBL" id="CADCUS010000628">
    <property type="protein sequence ID" value="CAA9448777.1"/>
    <property type="molecule type" value="Genomic_DNA"/>
</dbReference>
<protein>
    <submittedName>
        <fullName evidence="2">Uncharacterized protein</fullName>
    </submittedName>
</protein>
<accession>A0A6J4QLZ1</accession>
<evidence type="ECO:0000256" key="1">
    <source>
        <dbReference type="SAM" id="MobiDB-lite"/>
    </source>
</evidence>
<proteinExistence type="predicted"/>
<organism evidence="2">
    <name type="scientific">uncultured Pseudonocardia sp</name>
    <dbReference type="NCBI Taxonomy" id="211455"/>
    <lineage>
        <taxon>Bacteria</taxon>
        <taxon>Bacillati</taxon>
        <taxon>Actinomycetota</taxon>
        <taxon>Actinomycetes</taxon>
        <taxon>Pseudonocardiales</taxon>
        <taxon>Pseudonocardiaceae</taxon>
        <taxon>Pseudonocardia</taxon>
        <taxon>environmental samples</taxon>
    </lineage>
</organism>
<feature type="non-terminal residue" evidence="2">
    <location>
        <position position="1"/>
    </location>
</feature>
<gene>
    <name evidence="2" type="ORF">AVDCRST_MAG66-4688</name>
</gene>